<reference evidence="1" key="1">
    <citation type="submission" date="2019-08" db="EMBL/GenBank/DDBJ databases">
        <title>The genome of the North American firefly Photinus pyralis.</title>
        <authorList>
            <consortium name="Photinus pyralis genome working group"/>
            <person name="Fallon T.R."/>
            <person name="Sander Lower S.E."/>
            <person name="Weng J.-K."/>
        </authorList>
    </citation>
    <scope>NUCLEOTIDE SEQUENCE</scope>
    <source>
        <strain evidence="1">TRF0915ILg1</strain>
        <tissue evidence="1">Whole body</tissue>
    </source>
</reference>
<comment type="caution">
    <text evidence="1">The sequence shown here is derived from an EMBL/GenBank/DDBJ whole genome shotgun (WGS) entry which is preliminary data.</text>
</comment>
<evidence type="ECO:0000313" key="2">
    <source>
        <dbReference type="Proteomes" id="UP000801492"/>
    </source>
</evidence>
<keyword evidence="2" id="KW-1185">Reference proteome</keyword>
<proteinExistence type="predicted"/>
<evidence type="ECO:0000313" key="1">
    <source>
        <dbReference type="EMBL" id="KAF2903897.1"/>
    </source>
</evidence>
<protein>
    <submittedName>
        <fullName evidence="1">Uncharacterized protein</fullName>
    </submittedName>
</protein>
<dbReference type="Proteomes" id="UP000801492">
    <property type="component" value="Unassembled WGS sequence"/>
</dbReference>
<dbReference type="AlphaFoldDB" id="A0A8K0GJF0"/>
<accession>A0A8K0GJF0</accession>
<gene>
    <name evidence="1" type="ORF">ILUMI_02277</name>
</gene>
<name>A0A8K0GJF0_IGNLU</name>
<dbReference type="EMBL" id="VTPC01000909">
    <property type="protein sequence ID" value="KAF2903897.1"/>
    <property type="molecule type" value="Genomic_DNA"/>
</dbReference>
<organism evidence="1 2">
    <name type="scientific">Ignelater luminosus</name>
    <name type="common">Cucubano</name>
    <name type="synonym">Pyrophorus luminosus</name>
    <dbReference type="NCBI Taxonomy" id="2038154"/>
    <lineage>
        <taxon>Eukaryota</taxon>
        <taxon>Metazoa</taxon>
        <taxon>Ecdysozoa</taxon>
        <taxon>Arthropoda</taxon>
        <taxon>Hexapoda</taxon>
        <taxon>Insecta</taxon>
        <taxon>Pterygota</taxon>
        <taxon>Neoptera</taxon>
        <taxon>Endopterygota</taxon>
        <taxon>Coleoptera</taxon>
        <taxon>Polyphaga</taxon>
        <taxon>Elateriformia</taxon>
        <taxon>Elateroidea</taxon>
        <taxon>Elateridae</taxon>
        <taxon>Agrypninae</taxon>
        <taxon>Pyrophorini</taxon>
        <taxon>Ignelater</taxon>
    </lineage>
</organism>
<sequence length="197" mass="22736">MEPTRRTRLVASHQAPGLLEFENQYVGAATETKHTFRYTLVVAVNAGDLEDNEEDKDGRSRRSLTWQKFELFVSSGIQNLRWNLVVAPLPKAISATRQGFPGPEAYTTLKCKTIGLANGRTIRPCYGSFYWPESTKDNSIFLIQPEILKDLELLPSRHHLLELEEAIRESEQRIPNNYDQLKRRLKENRHTETKKLQ</sequence>